<evidence type="ECO:0000313" key="7">
    <source>
        <dbReference type="EMBL" id="PIY99978.1"/>
    </source>
</evidence>
<dbReference type="EMBL" id="PFFF01000041">
    <property type="protein sequence ID" value="PIV89640.1"/>
    <property type="molecule type" value="Genomic_DNA"/>
</dbReference>
<gene>
    <name evidence="9" type="ORF">CO072_01840</name>
    <name evidence="8" type="ORF">CO124_01985</name>
    <name evidence="4" type="ORF">COS22_02025</name>
    <name evidence="3" type="ORF">COS45_00210</name>
    <name evidence="5" type="ORF">COW47_01945</name>
    <name evidence="2" type="ORF">COW69_00105</name>
    <name evidence="7" type="ORF">COY63_00400</name>
    <name evidence="6" type="ORF">COZ66_00910</name>
</gene>
<dbReference type="Proteomes" id="UP000230713">
    <property type="component" value="Unassembled WGS sequence"/>
</dbReference>
<proteinExistence type="predicted"/>
<dbReference type="EMBL" id="PETW01000036">
    <property type="protein sequence ID" value="PIV46321.1"/>
    <property type="molecule type" value="Genomic_DNA"/>
</dbReference>
<evidence type="ECO:0000313" key="12">
    <source>
        <dbReference type="Proteomes" id="UP000229789"/>
    </source>
</evidence>
<protein>
    <submittedName>
        <fullName evidence="2">UDP-N-acetylglucosamine 2-epimerase (Non-hydrolyzing)</fullName>
    </submittedName>
</protein>
<evidence type="ECO:0000259" key="1">
    <source>
        <dbReference type="Pfam" id="PF02350"/>
    </source>
</evidence>
<dbReference type="Proteomes" id="UP000229789">
    <property type="component" value="Unassembled WGS sequence"/>
</dbReference>
<dbReference type="NCBIfam" id="TIGR00236">
    <property type="entry name" value="wecB"/>
    <property type="match status" value="1"/>
</dbReference>
<name>A0A2G9LJQ1_HUBC1</name>
<dbReference type="EMBL" id="PFUW01000035">
    <property type="protein sequence ID" value="PJB03702.1"/>
    <property type="molecule type" value="Genomic_DNA"/>
</dbReference>
<dbReference type="Proteomes" id="UP000231232">
    <property type="component" value="Unassembled WGS sequence"/>
</dbReference>
<dbReference type="PANTHER" id="PTHR43174">
    <property type="entry name" value="UDP-N-ACETYLGLUCOSAMINE 2-EPIMERASE"/>
    <property type="match status" value="1"/>
</dbReference>
<evidence type="ECO:0000313" key="11">
    <source>
        <dbReference type="Proteomes" id="UP000228888"/>
    </source>
</evidence>
<evidence type="ECO:0000313" key="10">
    <source>
        <dbReference type="Proteomes" id="UP000228874"/>
    </source>
</evidence>
<dbReference type="Proteomes" id="UP000228888">
    <property type="component" value="Unassembled WGS sequence"/>
</dbReference>
<feature type="domain" description="UDP-N-acetylglucosamine 2-epimerase" evidence="1">
    <location>
        <begin position="24"/>
        <end position="369"/>
    </location>
</feature>
<evidence type="ECO:0000313" key="2">
    <source>
        <dbReference type="EMBL" id="PIN66788.1"/>
    </source>
</evidence>
<accession>A0A2H9M711</accession>
<accession>A0A2H9M3S5</accession>
<reference evidence="10 11" key="2">
    <citation type="submission" date="2017-09" db="EMBL/GenBank/DDBJ databases">
        <title>Depth-based differentiation of microbial function through sediment-hosted aquifers and enrichment of novel symbionts in the deep terrestrial subsurface.</title>
        <authorList>
            <person name="Probst A.J."/>
            <person name="Ladd B."/>
            <person name="Jarett J.K."/>
            <person name="Geller-Mcgrath D.E."/>
            <person name="Sieber C.M.K."/>
            <person name="Emerson J.B."/>
            <person name="Anantharaman K."/>
            <person name="Thomas B.C."/>
            <person name="Malmstrom R."/>
            <person name="Stieglmeier M."/>
            <person name="Klingl A."/>
            <person name="Woyke T."/>
            <person name="Ryan C.M."/>
            <person name="Banfield J.F."/>
        </authorList>
    </citation>
    <scope>NUCLEOTIDE SEQUENCE [LARGE SCALE GENOMIC DNA]</scope>
</reference>
<dbReference type="Gene3D" id="3.40.50.2000">
    <property type="entry name" value="Glycogen Phosphorylase B"/>
    <property type="match status" value="2"/>
</dbReference>
<dbReference type="Proteomes" id="UP000228989">
    <property type="component" value="Unassembled WGS sequence"/>
</dbReference>
<accession>A0A2H9P8Z0</accession>
<dbReference type="PANTHER" id="PTHR43174:SF1">
    <property type="entry name" value="UDP-N-ACETYLGLUCOSAMINE 2-EPIMERASE"/>
    <property type="match status" value="1"/>
</dbReference>
<sequence length="373" mass="42998">MVVAIVIGTWAELIKTFPVMLELDKRKIPWVFIHTGQHNLGDVSVLGIKKPDIVLTEPPQKGVTTKFFAKLKKATFWSTLMIPRIMLALRKIKNLRYVLYHGDTMSTCSAAIAASKLLNPFKKYKNAHLEAGLRSESLFEPFPEEISRHISDKLSDILFAVSDRSEQNLKNSILHFGKIYNVGNTIVDSTILALRIAEKNNIKTPIKKYALVTIHRDENIRYKWRLERIVDILLKIPIKTYFPLHDNTKKKLMDYGLYKKLKKAKNIKILKHKNYIEFIAWLKNCSLLVTDGGSIQEESLVFKKPCILLRKKTERQEGLETGLNFLTDLDINKTEEFIKLVLNPKYKIPSFKNPYGEFGVSKKVVDVLERCLK</sequence>
<evidence type="ECO:0000313" key="4">
    <source>
        <dbReference type="EMBL" id="PIV46321.1"/>
    </source>
</evidence>
<evidence type="ECO:0000313" key="6">
    <source>
        <dbReference type="EMBL" id="PIX28205.1"/>
    </source>
</evidence>
<dbReference type="EMBL" id="PFMG01000015">
    <property type="protein sequence ID" value="PIY99978.1"/>
    <property type="molecule type" value="Genomic_DNA"/>
</dbReference>
<accession>A0A2G9LJQ1</accession>
<dbReference type="Proteomes" id="UP000228874">
    <property type="component" value="Unassembled WGS sequence"/>
</dbReference>
<accession>A0A2H9RCT4</accession>
<dbReference type="InterPro" id="IPR003331">
    <property type="entry name" value="UDP_GlcNAc_Epimerase_2_dom"/>
</dbReference>
<accession>A0A2H9N2S7</accession>
<dbReference type="Proteomes" id="UP000231449">
    <property type="component" value="Unassembled WGS sequence"/>
</dbReference>
<evidence type="ECO:0000313" key="5">
    <source>
        <dbReference type="EMBL" id="PIV89640.1"/>
    </source>
</evidence>
<dbReference type="EMBL" id="PFSX01000046">
    <property type="protein sequence ID" value="PJC01269.1"/>
    <property type="molecule type" value="Genomic_DNA"/>
</dbReference>
<dbReference type="EMBL" id="PFIH01000021">
    <property type="protein sequence ID" value="PIX28205.1"/>
    <property type="molecule type" value="Genomic_DNA"/>
</dbReference>
<organism evidence="2 12">
    <name type="scientific">Huberarchaeum crystalense</name>
    <dbReference type="NCBI Taxonomy" id="2014257"/>
    <lineage>
        <taxon>Archaea</taxon>
        <taxon>Candidatus Huberarchaeota</taxon>
        <taxon>Candidatus Huberarchaeia</taxon>
        <taxon>Candidatus Huberarchaeales</taxon>
        <taxon>Candidatus Huberarchaeaceae</taxon>
        <taxon>Candidatus Huberarchaeum</taxon>
    </lineage>
</organism>
<evidence type="ECO:0000313" key="9">
    <source>
        <dbReference type="EMBL" id="PJC01269.1"/>
    </source>
</evidence>
<evidence type="ECO:0000313" key="8">
    <source>
        <dbReference type="EMBL" id="PJB03702.1"/>
    </source>
</evidence>
<accession>A0A2H9MMA2</accession>
<dbReference type="Proteomes" id="UP000230477">
    <property type="component" value="Unassembled WGS sequence"/>
</dbReference>
<comment type="caution">
    <text evidence="2">The sequence shown here is derived from an EMBL/GenBank/DDBJ whole genome shotgun (WGS) entry which is preliminary data.</text>
</comment>
<dbReference type="InterPro" id="IPR029767">
    <property type="entry name" value="WecB-like"/>
</dbReference>
<dbReference type="SUPFAM" id="SSF53756">
    <property type="entry name" value="UDP-Glycosyltransferase/glycogen phosphorylase"/>
    <property type="match status" value="1"/>
</dbReference>
<reference evidence="2 12" key="1">
    <citation type="submission" date="2017-09" db="EMBL/GenBank/DDBJ databases">
        <title>Depth-based differentiation of microbial function through sediment-hosted aquifers and enrichment of novel symbionts in the deep terrestrial subsurface.</title>
        <authorList>
            <person name="Probst A.J."/>
            <person name="Ladd B."/>
            <person name="Jarett J.K."/>
            <person name="Geller-Mcgrath D.E."/>
            <person name="Sieber C.M."/>
            <person name="Emerson J.B."/>
            <person name="Anantharaman K."/>
            <person name="Thomas B.C."/>
            <person name="Malmstrom R."/>
            <person name="Stieglmeier M."/>
            <person name="Klingl A."/>
            <person name="Woyke T."/>
            <person name="Ryan C.M."/>
            <person name="Banfield J.F."/>
        </authorList>
    </citation>
    <scope>NUCLEOTIDE SEQUENCE [LARGE SCALE GENOMIC DNA]</scope>
    <source>
        <strain evidence="4">CG02_land_8_20_14_3_00_31_209</strain>
        <strain evidence="3">CG03_land_8_20_14_0_80_31_114</strain>
        <strain evidence="5">CG17_big_fil_post_rev_8_21_14_2_50_31_73</strain>
        <strain evidence="2">CG18_big_fil_WC_8_21_14_2_50_31_19</strain>
        <strain evidence="7">CG_4_10_14_0_8_um_filter_31_133</strain>
        <strain evidence="6">CG_4_8_14_3_um_filter</strain>
        <strain evidence="9">CG_4_9_14_0_8_um_filter_31_21</strain>
        <strain evidence="8">CG_4_9_14_3_um_filter_31_125</strain>
    </source>
</reference>
<accession>A0A2H9QS03</accession>
<dbReference type="AlphaFoldDB" id="A0A2G9LJQ1"/>
<evidence type="ECO:0000313" key="3">
    <source>
        <dbReference type="EMBL" id="PIV13960.1"/>
    </source>
</evidence>
<dbReference type="Pfam" id="PF02350">
    <property type="entry name" value="Epimerase_2"/>
    <property type="match status" value="1"/>
</dbReference>
<dbReference type="EMBL" id="PEUT01000001">
    <property type="protein sequence ID" value="PIV13960.1"/>
    <property type="molecule type" value="Genomic_DNA"/>
</dbReference>
<dbReference type="EMBL" id="PCUF01000001">
    <property type="protein sequence ID" value="PIN66788.1"/>
    <property type="molecule type" value="Genomic_DNA"/>
</dbReference>